<keyword evidence="2" id="KW-0716">Sensory transduction</keyword>
<dbReference type="AlphaFoldDB" id="A0AAD4TAX4"/>
<comment type="caution">
    <text evidence="6">The sequence shown here is derived from an EMBL/GenBank/DDBJ whole genome shotgun (WGS) entry which is preliminary data.</text>
</comment>
<keyword evidence="4" id="KW-0675">Receptor</keyword>
<dbReference type="GO" id="GO:0006355">
    <property type="term" value="P:regulation of DNA-templated transcription"/>
    <property type="evidence" value="ECO:0007669"/>
    <property type="project" value="InterPro"/>
</dbReference>
<dbReference type="SMART" id="SM00091">
    <property type="entry name" value="PAS"/>
    <property type="match status" value="1"/>
</dbReference>
<dbReference type="InterPro" id="IPR035965">
    <property type="entry name" value="PAS-like_dom_sf"/>
</dbReference>
<evidence type="ECO:0000256" key="3">
    <source>
        <dbReference type="ARBA" id="ARBA00022991"/>
    </source>
</evidence>
<reference evidence="6" key="1">
    <citation type="submission" date="2022-04" db="EMBL/GenBank/DDBJ databases">
        <title>A functionally conserved STORR gene fusion in Papaver species that diverged 16.8 million years ago.</title>
        <authorList>
            <person name="Catania T."/>
        </authorList>
    </citation>
    <scope>NUCLEOTIDE SEQUENCE</scope>
    <source>
        <strain evidence="6">S-188037</strain>
    </source>
</reference>
<keyword evidence="3" id="KW-0157">Chromophore</keyword>
<dbReference type="Proteomes" id="UP001202328">
    <property type="component" value="Unassembled WGS sequence"/>
</dbReference>
<protein>
    <recommendedName>
        <fullName evidence="5">PAS domain-containing protein</fullName>
    </recommendedName>
</protein>
<sequence length="338" mass="37830">MDDIPLQEHLLKKIQELDVEDANLREEMAKLTCYGASCIGVDFGIKNIDCSNQSPLDSVQRPGPTSSCREIGWGHDETVPIWKIGSGSSKHIKRSILDSYNILQSIGQAIHIVDDKNLIIYWSRTAEGLYGYSASEAIGRNSLHLIVDETFMGESWTGVFPVINKQGRRFRVIVTNSPFYYDCGTLVGFLCVTCDSHPFHETQTTFTSTRNLSKEAACRQPSKSCAPATTGLNSQQKPLQVTIPSKLLNMTSRMAKFVRSATITREKAIKYDIQGGKKAVIAAVGFMDQQLEIPEDTDPQWASLIKTCLHSDSKCRPTFGELFERLDVIRRYYFAEKA</sequence>
<keyword evidence="7" id="KW-1185">Reference proteome</keyword>
<dbReference type="Pfam" id="PF00989">
    <property type="entry name" value="PAS"/>
    <property type="match status" value="1"/>
</dbReference>
<dbReference type="GO" id="GO:0009881">
    <property type="term" value="F:photoreceptor activity"/>
    <property type="evidence" value="ECO:0007669"/>
    <property type="project" value="UniProtKB-KW"/>
</dbReference>
<dbReference type="InterPro" id="IPR000014">
    <property type="entry name" value="PAS"/>
</dbReference>
<evidence type="ECO:0000313" key="6">
    <source>
        <dbReference type="EMBL" id="KAI3946351.1"/>
    </source>
</evidence>
<dbReference type="EMBL" id="JAJJMB010003672">
    <property type="protein sequence ID" value="KAI3946351.1"/>
    <property type="molecule type" value="Genomic_DNA"/>
</dbReference>
<feature type="domain" description="PAS" evidence="5">
    <location>
        <begin position="102"/>
        <end position="143"/>
    </location>
</feature>
<dbReference type="NCBIfam" id="TIGR00229">
    <property type="entry name" value="sensory_box"/>
    <property type="match status" value="1"/>
</dbReference>
<gene>
    <name evidence="6" type="ORF">MKW98_010475</name>
</gene>
<dbReference type="CDD" id="cd00130">
    <property type="entry name" value="PAS"/>
    <property type="match status" value="1"/>
</dbReference>
<organism evidence="6 7">
    <name type="scientific">Papaver atlanticum</name>
    <dbReference type="NCBI Taxonomy" id="357466"/>
    <lineage>
        <taxon>Eukaryota</taxon>
        <taxon>Viridiplantae</taxon>
        <taxon>Streptophyta</taxon>
        <taxon>Embryophyta</taxon>
        <taxon>Tracheophyta</taxon>
        <taxon>Spermatophyta</taxon>
        <taxon>Magnoliopsida</taxon>
        <taxon>Ranunculales</taxon>
        <taxon>Papaveraceae</taxon>
        <taxon>Papaveroideae</taxon>
        <taxon>Papaver</taxon>
    </lineage>
</organism>
<dbReference type="InterPro" id="IPR013767">
    <property type="entry name" value="PAS_fold"/>
</dbReference>
<dbReference type="Gene3D" id="1.10.510.10">
    <property type="entry name" value="Transferase(Phosphotransferase) domain 1"/>
    <property type="match status" value="1"/>
</dbReference>
<evidence type="ECO:0000259" key="5">
    <source>
        <dbReference type="PROSITE" id="PS50112"/>
    </source>
</evidence>
<proteinExistence type="predicted"/>
<evidence type="ECO:0000256" key="4">
    <source>
        <dbReference type="ARBA" id="ARBA00023170"/>
    </source>
</evidence>
<keyword evidence="1" id="KW-0600">Photoreceptor protein</keyword>
<dbReference type="Gene3D" id="3.30.450.20">
    <property type="entry name" value="PAS domain"/>
    <property type="match status" value="1"/>
</dbReference>
<evidence type="ECO:0000313" key="7">
    <source>
        <dbReference type="Proteomes" id="UP001202328"/>
    </source>
</evidence>
<accession>A0AAD4TAX4</accession>
<evidence type="ECO:0000256" key="2">
    <source>
        <dbReference type="ARBA" id="ARBA00022606"/>
    </source>
</evidence>
<name>A0AAD4TAX4_9MAGN</name>
<dbReference type="SUPFAM" id="SSF55785">
    <property type="entry name" value="PYP-like sensor domain (PAS domain)"/>
    <property type="match status" value="1"/>
</dbReference>
<evidence type="ECO:0000256" key="1">
    <source>
        <dbReference type="ARBA" id="ARBA00022543"/>
    </source>
</evidence>
<dbReference type="PROSITE" id="PS50112">
    <property type="entry name" value="PAS"/>
    <property type="match status" value="1"/>
</dbReference>